<organism evidence="2 3">
    <name type="scientific">Vanilla planifolia</name>
    <name type="common">Vanilla</name>
    <dbReference type="NCBI Taxonomy" id="51239"/>
    <lineage>
        <taxon>Eukaryota</taxon>
        <taxon>Viridiplantae</taxon>
        <taxon>Streptophyta</taxon>
        <taxon>Embryophyta</taxon>
        <taxon>Tracheophyta</taxon>
        <taxon>Spermatophyta</taxon>
        <taxon>Magnoliopsida</taxon>
        <taxon>Liliopsida</taxon>
        <taxon>Asparagales</taxon>
        <taxon>Orchidaceae</taxon>
        <taxon>Vanilloideae</taxon>
        <taxon>Vanilleae</taxon>
        <taxon>Vanilla</taxon>
    </lineage>
</organism>
<evidence type="ECO:0000313" key="3">
    <source>
        <dbReference type="Proteomes" id="UP000636800"/>
    </source>
</evidence>
<feature type="region of interest" description="Disordered" evidence="1">
    <location>
        <begin position="95"/>
        <end position="114"/>
    </location>
</feature>
<proteinExistence type="predicted"/>
<dbReference type="EMBL" id="JADCNL010000002">
    <property type="protein sequence ID" value="KAG0492269.1"/>
    <property type="molecule type" value="Genomic_DNA"/>
</dbReference>
<reference evidence="2 3" key="1">
    <citation type="journal article" date="2020" name="Nat. Food">
        <title>A phased Vanilla planifolia genome enables genetic improvement of flavour and production.</title>
        <authorList>
            <person name="Hasing T."/>
            <person name="Tang H."/>
            <person name="Brym M."/>
            <person name="Khazi F."/>
            <person name="Huang T."/>
            <person name="Chambers A.H."/>
        </authorList>
    </citation>
    <scope>NUCLEOTIDE SEQUENCE [LARGE SCALE GENOMIC DNA]</scope>
    <source>
        <tissue evidence="2">Leaf</tissue>
    </source>
</reference>
<accession>A0A835RNA1</accession>
<comment type="caution">
    <text evidence="2">The sequence shown here is derived from an EMBL/GenBank/DDBJ whole genome shotgun (WGS) entry which is preliminary data.</text>
</comment>
<evidence type="ECO:0000256" key="1">
    <source>
        <dbReference type="SAM" id="MobiDB-lite"/>
    </source>
</evidence>
<sequence>MLTFDAGDEHFSFPLRLEDDKKSDQNLFGWHTAAYPKLGPCPLVPVARPRTPRAQMMDLVRSHPEEEKDVYELSLREIVELPAKKWEGEAEAVAVETGRPEKEKRRHKKRSEATSTAKFLLKSLIPMFPAVLRSRKMVSPRKGAKVSPKAAAGSDDESSNREFGAKRSSNGNSNGNSNIGRNRGGMTSCIVLFHRDRTASMEM</sequence>
<dbReference type="AlphaFoldDB" id="A0A835RNA1"/>
<dbReference type="PANTHER" id="PTHR34193">
    <property type="entry name" value="OS11G0199801 PROTEIN"/>
    <property type="match status" value="1"/>
</dbReference>
<protein>
    <submittedName>
        <fullName evidence="2">Uncharacterized protein</fullName>
    </submittedName>
</protein>
<dbReference type="Proteomes" id="UP000636800">
    <property type="component" value="Chromosome 2"/>
</dbReference>
<name>A0A835RNA1_VANPL</name>
<dbReference type="PANTHER" id="PTHR34193:SF1">
    <property type="entry name" value="EXPRESSED PROTEIN"/>
    <property type="match status" value="1"/>
</dbReference>
<feature type="compositionally biased region" description="Low complexity" evidence="1">
    <location>
        <begin position="167"/>
        <end position="184"/>
    </location>
</feature>
<dbReference type="OrthoDB" id="60371at2759"/>
<feature type="region of interest" description="Disordered" evidence="1">
    <location>
        <begin position="136"/>
        <end position="184"/>
    </location>
</feature>
<keyword evidence="3" id="KW-1185">Reference proteome</keyword>
<evidence type="ECO:0000313" key="2">
    <source>
        <dbReference type="EMBL" id="KAG0492269.1"/>
    </source>
</evidence>
<gene>
    <name evidence="2" type="ORF">HPP92_005667</name>
</gene>